<dbReference type="InterPro" id="IPR008949">
    <property type="entry name" value="Isoprenoid_synthase_dom_sf"/>
</dbReference>
<dbReference type="InterPro" id="IPR050148">
    <property type="entry name" value="Terpene_synthase-like"/>
</dbReference>
<evidence type="ECO:0000313" key="6">
    <source>
        <dbReference type="Proteomes" id="UP001293593"/>
    </source>
</evidence>
<dbReference type="PANTHER" id="PTHR31739:SF4">
    <property type="entry name" value="ENT-COPALYL DIPHOSPHATE SYNTHASE, CHLOROPLASTIC"/>
    <property type="match status" value="1"/>
</dbReference>
<comment type="caution">
    <text evidence="5">The sequence shown here is derived from an EMBL/GenBank/DDBJ whole genome shotgun (WGS) entry which is preliminary data.</text>
</comment>
<dbReference type="GO" id="GO:0009507">
    <property type="term" value="C:chloroplast"/>
    <property type="evidence" value="ECO:0007669"/>
    <property type="project" value="TreeGrafter"/>
</dbReference>
<dbReference type="Proteomes" id="UP001293593">
    <property type="component" value="Unassembled WGS sequence"/>
</dbReference>
<dbReference type="GO" id="GO:0010333">
    <property type="term" value="F:terpene synthase activity"/>
    <property type="evidence" value="ECO:0007669"/>
    <property type="project" value="InterPro"/>
</dbReference>
<dbReference type="SUPFAM" id="SSF48239">
    <property type="entry name" value="Terpenoid cyclases/Protein prenyltransferases"/>
    <property type="match status" value="2"/>
</dbReference>
<gene>
    <name evidence="5" type="ORF">QN277_002323</name>
</gene>
<dbReference type="InterPro" id="IPR008930">
    <property type="entry name" value="Terpenoid_cyclase/PrenylTrfase"/>
</dbReference>
<dbReference type="AlphaFoldDB" id="A0AAE1N9B5"/>
<dbReference type="Gene3D" id="1.50.10.160">
    <property type="match status" value="1"/>
</dbReference>
<dbReference type="PANTHER" id="PTHR31739">
    <property type="entry name" value="ENT-COPALYL DIPHOSPHATE SYNTHASE, CHLOROPLASTIC"/>
    <property type="match status" value="1"/>
</dbReference>
<dbReference type="Pfam" id="PF01397">
    <property type="entry name" value="Terpene_synth"/>
    <property type="match status" value="1"/>
</dbReference>
<dbReference type="InterPro" id="IPR001906">
    <property type="entry name" value="Terpene_synth_N"/>
</dbReference>
<evidence type="ECO:0000256" key="3">
    <source>
        <dbReference type="ARBA" id="ARBA00022842"/>
    </source>
</evidence>
<dbReference type="InterPro" id="IPR036965">
    <property type="entry name" value="Terpene_synth_N_sf"/>
</dbReference>
<evidence type="ECO:0000259" key="4">
    <source>
        <dbReference type="Pfam" id="PF01397"/>
    </source>
</evidence>
<comment type="cofactor">
    <cofactor evidence="1">
        <name>Mg(2+)</name>
        <dbReference type="ChEBI" id="CHEBI:18420"/>
    </cofactor>
</comment>
<dbReference type="GO" id="GO:0009686">
    <property type="term" value="P:gibberellin biosynthetic process"/>
    <property type="evidence" value="ECO:0007669"/>
    <property type="project" value="TreeGrafter"/>
</dbReference>
<dbReference type="GO" id="GO:0000287">
    <property type="term" value="F:magnesium ion binding"/>
    <property type="evidence" value="ECO:0007669"/>
    <property type="project" value="TreeGrafter"/>
</dbReference>
<proteinExistence type="predicted"/>
<keyword evidence="3" id="KW-0460">Magnesium</keyword>
<reference evidence="5" key="1">
    <citation type="submission" date="2023-10" db="EMBL/GenBank/DDBJ databases">
        <title>Chromosome-level genome of the transformable northern wattle, Acacia crassicarpa.</title>
        <authorList>
            <person name="Massaro I."/>
            <person name="Sinha N.R."/>
            <person name="Poethig S."/>
            <person name="Leichty A.R."/>
        </authorList>
    </citation>
    <scope>NUCLEOTIDE SEQUENCE</scope>
    <source>
        <strain evidence="5">Acra3RX</strain>
        <tissue evidence="5">Leaf</tissue>
    </source>
</reference>
<feature type="domain" description="Terpene synthase N-terminal" evidence="4">
    <location>
        <begin position="297"/>
        <end position="502"/>
    </location>
</feature>
<keyword evidence="2" id="KW-0479">Metal-binding</keyword>
<keyword evidence="6" id="KW-1185">Reference proteome</keyword>
<dbReference type="EMBL" id="JAWXYG010000001">
    <property type="protein sequence ID" value="KAK4285654.1"/>
    <property type="molecule type" value="Genomic_DNA"/>
</dbReference>
<dbReference type="Gene3D" id="1.50.10.130">
    <property type="entry name" value="Terpene synthase, N-terminal domain"/>
    <property type="match status" value="1"/>
</dbReference>
<dbReference type="Gene3D" id="1.10.600.10">
    <property type="entry name" value="Farnesyl Diphosphate Synthase"/>
    <property type="match status" value="1"/>
</dbReference>
<sequence length="819" mass="94027">MASHSILFHHYYQSLASSSTHHVLLSSSINPLLLHLPSNNTFPVVSPLKAKVIVSQKNSDFRAKSTTSISEPKTLSEVPQLEGLTLPRFYWNNGTRKVKQEDEILLEGFLMNEEIRKKVEGIRMNLESNEGEKSISPSAYHTALMALVEDVNGSGAPQFPESLEWIIENQLPDGSWGDPHAFVAYDRLLCTLASVIVLTHYNVHADKVHKGLKYFKENANTLETENREHMTCGFEVILPTLLEWAKSLNIDLPDDFPGLREILARRDAKLKRIPMAVLHCVPTSLLFSLEAIPGLQWDKLQNVRSKDGSYLFCPSSTAFAFNQSKDPHCLNYLNNVADNFNGGVPDFYPIEFFEKLWIVDRLERLGIARYFQPQIQEILDYVHRNWNERGIGWTKDSDLPDLDDTSMGFRLLRLNGYDVSPNVFKTFEKDGEFCCLPGQTDEGATVMFNFYRATQVQFPGEAILDEGRKYATNFLSEKRDANQILDKWIIAKDLPGEVSYALDFPWYASLPRVETRYYLEQYGGGDDVWISKTLYRLHKVSNNDNLELGKLDYNKCQAFHRVEWKRIQQWHSECGLERFGVSKERLLLAYFLAAANIFEPERSPERLAWVKTCALIHALRSTCQDQNQRKAFVHEFSNSSTYLNERWMDKNRSREGLLGTLIETLHSFSRSSPTASFDILHDAWTKWLLGWQSEGDEWEGEAELLVNIICINASYQLSHEDLKLNPHYQRLVQVTNKLCHLLRSLQSTKKNNSNGRYTGNTDIGEKMQELVQLVLSSNGMDLNMKKTFLTVTKSFYYAAHTDPDTIKSHIEKVLFERVV</sequence>
<name>A0AAE1N9B5_9FABA</name>
<accession>A0AAE1N9B5</accession>
<dbReference type="SUPFAM" id="SSF48576">
    <property type="entry name" value="Terpenoid synthases"/>
    <property type="match status" value="1"/>
</dbReference>
<dbReference type="SFLD" id="SFLDG01605">
    <property type="entry name" value="Terpene_Cyclase_Like_1_N-term"/>
    <property type="match status" value="1"/>
</dbReference>
<dbReference type="SFLD" id="SFLDG01014">
    <property type="entry name" value="Terpene_Cyclase_Like_1_N-term"/>
    <property type="match status" value="1"/>
</dbReference>
<evidence type="ECO:0000313" key="5">
    <source>
        <dbReference type="EMBL" id="KAK4285654.1"/>
    </source>
</evidence>
<dbReference type="FunFam" id="1.50.10.130:FF:000002">
    <property type="entry name" value="Ent-copalyl diphosphate synthase, chloroplastic"/>
    <property type="match status" value="1"/>
</dbReference>
<evidence type="ECO:0000256" key="1">
    <source>
        <dbReference type="ARBA" id="ARBA00001946"/>
    </source>
</evidence>
<evidence type="ECO:0000256" key="2">
    <source>
        <dbReference type="ARBA" id="ARBA00022723"/>
    </source>
</evidence>
<protein>
    <recommendedName>
        <fullName evidence="4">Terpene synthase N-terminal domain-containing protein</fullName>
    </recommendedName>
</protein>
<organism evidence="5 6">
    <name type="scientific">Acacia crassicarpa</name>
    <name type="common">northern wattle</name>
    <dbReference type="NCBI Taxonomy" id="499986"/>
    <lineage>
        <taxon>Eukaryota</taxon>
        <taxon>Viridiplantae</taxon>
        <taxon>Streptophyta</taxon>
        <taxon>Embryophyta</taxon>
        <taxon>Tracheophyta</taxon>
        <taxon>Spermatophyta</taxon>
        <taxon>Magnoliopsida</taxon>
        <taxon>eudicotyledons</taxon>
        <taxon>Gunneridae</taxon>
        <taxon>Pentapetalae</taxon>
        <taxon>rosids</taxon>
        <taxon>fabids</taxon>
        <taxon>Fabales</taxon>
        <taxon>Fabaceae</taxon>
        <taxon>Caesalpinioideae</taxon>
        <taxon>mimosoid clade</taxon>
        <taxon>Acacieae</taxon>
        <taxon>Acacia</taxon>
    </lineage>
</organism>